<dbReference type="Pfam" id="PF01386">
    <property type="entry name" value="Ribosomal_L25p"/>
    <property type="match status" value="1"/>
</dbReference>
<keyword evidence="5" id="KW-1185">Reference proteome</keyword>
<dbReference type="Proteomes" id="UP000461768">
    <property type="component" value="Unassembled WGS sequence"/>
</dbReference>
<dbReference type="AlphaFoldDB" id="A0A7V7UH56"/>
<accession>A0A7V7UH56</accession>
<evidence type="ECO:0000313" key="5">
    <source>
        <dbReference type="Proteomes" id="UP000461768"/>
    </source>
</evidence>
<sequence length="91" mass="10503">MELIKTEIRDGNVKAKKLRREGWVPGCVSGPQYKETLTIQIRKKDAEWLHRKKGEKSKVEIEVQGQMISAVIEEITKDTLKDEILHISFQA</sequence>
<dbReference type="GO" id="GO:0006412">
    <property type="term" value="P:translation"/>
    <property type="evidence" value="ECO:0007669"/>
    <property type="project" value="InterPro"/>
</dbReference>
<feature type="domain" description="Large ribosomal subunit protein bL25 L25" evidence="3">
    <location>
        <begin position="4"/>
        <end position="89"/>
    </location>
</feature>
<dbReference type="RefSeq" id="WP_151142454.1">
    <property type="nucleotide sequence ID" value="NZ_WAGX01000004.1"/>
</dbReference>
<reference evidence="4 5" key="2">
    <citation type="submission" date="2020-02" db="EMBL/GenBank/DDBJ databases">
        <title>Candidatus Galacturonibacter soehngenii shows hetero-acetogenic catabolism of galacturonic acid but lacks a canonical carbon monoxide dehydrogenase/acetyl-CoA synthase complex.</title>
        <authorList>
            <person name="Diender M."/>
            <person name="Stouten G.R."/>
            <person name="Petersen J.F."/>
            <person name="Nielsen P.H."/>
            <person name="Dueholm M.S."/>
            <person name="Pronk J.T."/>
            <person name="Van Loosdrecht M.C.M."/>
        </authorList>
    </citation>
    <scope>NUCLEOTIDE SEQUENCE [LARGE SCALE GENOMIC DNA]</scope>
    <source>
        <strain evidence="4">GalUA</strain>
    </source>
</reference>
<evidence type="ECO:0000313" key="4">
    <source>
        <dbReference type="EMBL" id="KAB1439693.1"/>
    </source>
</evidence>
<proteinExistence type="predicted"/>
<dbReference type="GO" id="GO:0003735">
    <property type="term" value="F:structural constituent of ribosome"/>
    <property type="evidence" value="ECO:0007669"/>
    <property type="project" value="InterPro"/>
</dbReference>
<organism evidence="4 5">
    <name type="scientific">Candidatus Galacturonatibacter soehngenii</name>
    <dbReference type="NCBI Taxonomy" id="2307010"/>
    <lineage>
        <taxon>Bacteria</taxon>
        <taxon>Bacillati</taxon>
        <taxon>Bacillota</taxon>
        <taxon>Clostridia</taxon>
        <taxon>Lachnospirales</taxon>
        <taxon>Lachnospiraceae</taxon>
        <taxon>Candidatus Galacturonatibacter</taxon>
    </lineage>
</organism>
<dbReference type="Gene3D" id="2.40.240.10">
    <property type="entry name" value="Ribosomal Protein L25, Chain P"/>
    <property type="match status" value="1"/>
</dbReference>
<reference evidence="4 5" key="1">
    <citation type="submission" date="2019-09" db="EMBL/GenBank/DDBJ databases">
        <authorList>
            <person name="Valk L.C."/>
        </authorList>
    </citation>
    <scope>NUCLEOTIDE SEQUENCE [LARGE SCALE GENOMIC DNA]</scope>
    <source>
        <strain evidence="4">GalUA</strain>
    </source>
</reference>
<dbReference type="OrthoDB" id="9790002at2"/>
<evidence type="ECO:0000256" key="1">
    <source>
        <dbReference type="ARBA" id="ARBA00022980"/>
    </source>
</evidence>
<protein>
    <recommendedName>
        <fullName evidence="3">Large ribosomal subunit protein bL25 L25 domain-containing protein</fullName>
    </recommendedName>
</protein>
<evidence type="ECO:0000259" key="3">
    <source>
        <dbReference type="Pfam" id="PF01386"/>
    </source>
</evidence>
<keyword evidence="1" id="KW-0689">Ribosomal protein</keyword>
<dbReference type="GO" id="GO:0005840">
    <property type="term" value="C:ribosome"/>
    <property type="evidence" value="ECO:0007669"/>
    <property type="project" value="UniProtKB-KW"/>
</dbReference>
<evidence type="ECO:0000256" key="2">
    <source>
        <dbReference type="ARBA" id="ARBA00023274"/>
    </source>
</evidence>
<dbReference type="InterPro" id="IPR029751">
    <property type="entry name" value="Ribosomal_L25_dom"/>
</dbReference>
<dbReference type="EMBL" id="WAGX01000004">
    <property type="protein sequence ID" value="KAB1439693.1"/>
    <property type="molecule type" value="Genomic_DNA"/>
</dbReference>
<dbReference type="GO" id="GO:1990904">
    <property type="term" value="C:ribonucleoprotein complex"/>
    <property type="evidence" value="ECO:0007669"/>
    <property type="project" value="UniProtKB-KW"/>
</dbReference>
<dbReference type="InterPro" id="IPR020056">
    <property type="entry name" value="Rbsml_bL25/Gln-tRNA_synth_N"/>
</dbReference>
<name>A0A7V7UH56_9FIRM</name>
<keyword evidence="2" id="KW-0687">Ribonucleoprotein</keyword>
<dbReference type="InterPro" id="IPR011035">
    <property type="entry name" value="Ribosomal_bL25/Gln-tRNA_synth"/>
</dbReference>
<dbReference type="CDD" id="cd00495">
    <property type="entry name" value="Ribosomal_L25_TL5_CTC"/>
    <property type="match status" value="1"/>
</dbReference>
<dbReference type="SUPFAM" id="SSF50715">
    <property type="entry name" value="Ribosomal protein L25-like"/>
    <property type="match status" value="1"/>
</dbReference>
<comment type="caution">
    <text evidence="4">The sequence shown here is derived from an EMBL/GenBank/DDBJ whole genome shotgun (WGS) entry which is preliminary data.</text>
</comment>
<gene>
    <name evidence="4" type="ORF">F7O84_04710</name>
</gene>